<dbReference type="InterPro" id="IPR036890">
    <property type="entry name" value="HATPase_C_sf"/>
</dbReference>
<dbReference type="AlphaFoldDB" id="A0A1E5SHP4"/>
<reference evidence="5 6" key="1">
    <citation type="submission" date="2016-05" db="EMBL/GenBank/DDBJ databases">
        <title>Draft Genome Sequence of Algibacter sp. Strain SK-16 Isolated from the Surface Water of Aburatsubo Inlet.</title>
        <authorList>
            <person name="Wong S.-K."/>
            <person name="Yoshizawa S."/>
            <person name="Nakajima Y."/>
            <person name="Ogura Y."/>
            <person name="Tetsuya H."/>
            <person name="Hamasaki K."/>
        </authorList>
    </citation>
    <scope>NUCLEOTIDE SEQUENCE [LARGE SCALE GENOMIC DNA]</scope>
    <source>
        <strain evidence="5 6">SK-16</strain>
    </source>
</reference>
<dbReference type="GO" id="GO:0004673">
    <property type="term" value="F:protein histidine kinase activity"/>
    <property type="evidence" value="ECO:0007669"/>
    <property type="project" value="UniProtKB-EC"/>
</dbReference>
<gene>
    <name evidence="5" type="ORF">A8C32_05420</name>
</gene>
<dbReference type="SUPFAM" id="SSF55874">
    <property type="entry name" value="ATPase domain of HSP90 chaperone/DNA topoisomerase II/histidine kinase"/>
    <property type="match status" value="2"/>
</dbReference>
<dbReference type="InterPro" id="IPR005467">
    <property type="entry name" value="His_kinase_dom"/>
</dbReference>
<dbReference type="OrthoDB" id="9816482at2"/>
<keyword evidence="3" id="KW-0175">Coiled coil</keyword>
<sequence length="811" mass="93896">MAKIPFKVSARAGKLLGRENFSNPEGAIIELVKNSYDADANNCFVFFDVPTEIKKDKEGKTHQIPIKEKSILYIIDNGEGMTEEVIKNHWMQIGTGNKEKDFVSDDDRIKTGAKGIGRFALDRLGFETEMWTLSKNAKNKNGSFWKMDWNQFDNSEKIISQIEAELEPIKIELKEKIRSLTNNNEQVENLIDKIDFHRGTIIKISNLKDDWFNEETSSVFKSLEALIPPKELNIPFEVYFNHFQQPKEFGKVETAFFNDFDYKLKASYNAETLNVDFEITRNEIDIKALKKNYPDVYKSKSSPYDLKTLENKVFSYSKPIDKILKWKTTDSSEKLLKAVGSFNLTFYYLKYSNSVKEGYPFKSVVASERKSTLDRFGGVKIYRDSFRVRPYGDPNNDWMKLGARVAQSPAGAGQRIGDWRVRPEQTAGIITISRKNNPLLIDKSDRGSLQENDAFDKFKDIIIGCIHEFEFDRTKIINPLYLKNKKDAEAKKEREIQKRAEKLADKIVADRKKAEEAIYGKKGKPKDLFEEKKEEEEKKSYQDTFKDTFKAIEDERNEEDNKELVQVRSLASLGLVVSSFAHELKEIKDNAYEIKELEEIFNAIATKEKKDTVEFKDGIEIIELLDENSDKIIHWVDYALTAIRKDKRTRGKFEFSPFFKSLNESWIRIFKKRDIHLNIDDNLEKNSYNFRAFEMDISTIFTNLINNSIDSFNNLTEPQERLIDINICLKKESIEIVYSDNGIGLDKVFEDDKDEIFLPFKTAKRDRKGKEIGTGLGMYLVKSVIDDNNGTIDILEPEKGFSVLISFPTRK</sequence>
<dbReference type="InterPro" id="IPR004358">
    <property type="entry name" value="Sig_transdc_His_kin-like_C"/>
</dbReference>
<dbReference type="PROSITE" id="PS50109">
    <property type="entry name" value="HIS_KIN"/>
    <property type="match status" value="1"/>
</dbReference>
<dbReference type="Pfam" id="PF13589">
    <property type="entry name" value="HATPase_c_3"/>
    <property type="match status" value="1"/>
</dbReference>
<dbReference type="EMBL" id="MDJD01000054">
    <property type="protein sequence ID" value="OEJ98639.1"/>
    <property type="molecule type" value="Genomic_DNA"/>
</dbReference>
<comment type="catalytic activity">
    <reaction evidence="1">
        <text>ATP + protein L-histidine = ADP + protein N-phospho-L-histidine.</text>
        <dbReference type="EC" id="2.7.13.3"/>
    </reaction>
</comment>
<comment type="caution">
    <text evidence="5">The sequence shown here is derived from an EMBL/GenBank/DDBJ whole genome shotgun (WGS) entry which is preliminary data.</text>
</comment>
<feature type="coiled-coil region" evidence="3">
    <location>
        <begin position="485"/>
        <end position="517"/>
    </location>
</feature>
<evidence type="ECO:0000256" key="2">
    <source>
        <dbReference type="ARBA" id="ARBA00012438"/>
    </source>
</evidence>
<proteinExistence type="predicted"/>
<evidence type="ECO:0000313" key="5">
    <source>
        <dbReference type="EMBL" id="OEJ98639.1"/>
    </source>
</evidence>
<dbReference type="Proteomes" id="UP000095713">
    <property type="component" value="Unassembled WGS sequence"/>
</dbReference>
<dbReference type="RefSeq" id="WP_069831325.1">
    <property type="nucleotide sequence ID" value="NZ_MDJD01000054.1"/>
</dbReference>
<dbReference type="Gene3D" id="3.30.565.10">
    <property type="entry name" value="Histidine kinase-like ATPase, C-terminal domain"/>
    <property type="match status" value="2"/>
</dbReference>
<dbReference type="PANTHER" id="PTHR43065">
    <property type="entry name" value="SENSOR HISTIDINE KINASE"/>
    <property type="match status" value="1"/>
</dbReference>
<dbReference type="InterPro" id="IPR003594">
    <property type="entry name" value="HATPase_dom"/>
</dbReference>
<evidence type="ECO:0000313" key="6">
    <source>
        <dbReference type="Proteomes" id="UP000095713"/>
    </source>
</evidence>
<evidence type="ECO:0000259" key="4">
    <source>
        <dbReference type="PROSITE" id="PS50109"/>
    </source>
</evidence>
<dbReference type="STRING" id="1849968.A8C32_05420"/>
<organism evidence="5 6">
    <name type="scientific">Flavivirga aquatica</name>
    <dbReference type="NCBI Taxonomy" id="1849968"/>
    <lineage>
        <taxon>Bacteria</taxon>
        <taxon>Pseudomonadati</taxon>
        <taxon>Bacteroidota</taxon>
        <taxon>Flavobacteriia</taxon>
        <taxon>Flavobacteriales</taxon>
        <taxon>Flavobacteriaceae</taxon>
        <taxon>Flavivirga</taxon>
    </lineage>
</organism>
<dbReference type="PRINTS" id="PR00344">
    <property type="entry name" value="BCTRLSENSOR"/>
</dbReference>
<evidence type="ECO:0000256" key="1">
    <source>
        <dbReference type="ARBA" id="ARBA00000085"/>
    </source>
</evidence>
<dbReference type="EC" id="2.7.13.3" evidence="2"/>
<dbReference type="Pfam" id="PF02518">
    <property type="entry name" value="HATPase_c"/>
    <property type="match status" value="1"/>
</dbReference>
<evidence type="ECO:0000256" key="3">
    <source>
        <dbReference type="SAM" id="Coils"/>
    </source>
</evidence>
<keyword evidence="6" id="KW-1185">Reference proteome</keyword>
<accession>A0A1E5SHP4</accession>
<protein>
    <recommendedName>
        <fullName evidence="2">histidine kinase</fullName>
        <ecNumber evidence="2">2.7.13.3</ecNumber>
    </recommendedName>
</protein>
<dbReference type="SMART" id="SM00387">
    <property type="entry name" value="HATPase_c"/>
    <property type="match status" value="1"/>
</dbReference>
<name>A0A1E5SHP4_9FLAO</name>
<feature type="domain" description="Histidine kinase" evidence="4">
    <location>
        <begin position="579"/>
        <end position="811"/>
    </location>
</feature>